<dbReference type="STRING" id="22663.A0A2I0JRJ5"/>
<reference evidence="2 3" key="1">
    <citation type="submission" date="2017-11" db="EMBL/GenBank/DDBJ databases">
        <title>De-novo sequencing of pomegranate (Punica granatum L.) genome.</title>
        <authorList>
            <person name="Akparov Z."/>
            <person name="Amiraslanov A."/>
            <person name="Hajiyeva S."/>
            <person name="Abbasov M."/>
            <person name="Kaur K."/>
            <person name="Hamwieh A."/>
            <person name="Solovyev V."/>
            <person name="Salamov A."/>
            <person name="Braich B."/>
            <person name="Kosarev P."/>
            <person name="Mahmoud A."/>
            <person name="Hajiyev E."/>
            <person name="Babayeva S."/>
            <person name="Izzatullayeva V."/>
            <person name="Mammadov A."/>
            <person name="Mammadov A."/>
            <person name="Sharifova S."/>
            <person name="Ojaghi J."/>
            <person name="Eynullazada K."/>
            <person name="Bayramov B."/>
            <person name="Abdulazimova A."/>
            <person name="Shahmuradov I."/>
        </authorList>
    </citation>
    <scope>NUCLEOTIDE SEQUENCE [LARGE SCALE GENOMIC DNA]</scope>
    <source>
        <strain evidence="3">cv. AG2017</strain>
        <tissue evidence="2">Leaf</tissue>
    </source>
</reference>
<feature type="region of interest" description="Disordered" evidence="1">
    <location>
        <begin position="76"/>
        <end position="113"/>
    </location>
</feature>
<feature type="compositionally biased region" description="Polar residues" evidence="1">
    <location>
        <begin position="78"/>
        <end position="98"/>
    </location>
</feature>
<gene>
    <name evidence="2" type="ORF">CRG98_020683</name>
</gene>
<accession>A0A2I0JRJ5</accession>
<keyword evidence="3" id="KW-1185">Reference proteome</keyword>
<organism evidence="2 3">
    <name type="scientific">Punica granatum</name>
    <name type="common">Pomegranate</name>
    <dbReference type="NCBI Taxonomy" id="22663"/>
    <lineage>
        <taxon>Eukaryota</taxon>
        <taxon>Viridiplantae</taxon>
        <taxon>Streptophyta</taxon>
        <taxon>Embryophyta</taxon>
        <taxon>Tracheophyta</taxon>
        <taxon>Spermatophyta</taxon>
        <taxon>Magnoliopsida</taxon>
        <taxon>eudicotyledons</taxon>
        <taxon>Gunneridae</taxon>
        <taxon>Pentapetalae</taxon>
        <taxon>rosids</taxon>
        <taxon>malvids</taxon>
        <taxon>Myrtales</taxon>
        <taxon>Lythraceae</taxon>
        <taxon>Punica</taxon>
    </lineage>
</organism>
<proteinExistence type="predicted"/>
<dbReference type="Gene3D" id="1.20.120.990">
    <property type="entry name" value="Glycosyltransferase family 88, C-terminal domain"/>
    <property type="match status" value="1"/>
</dbReference>
<dbReference type="EMBL" id="PGOL01001335">
    <property type="protein sequence ID" value="PKI58937.1"/>
    <property type="molecule type" value="Genomic_DNA"/>
</dbReference>
<protein>
    <submittedName>
        <fullName evidence="2">Uncharacterized protein</fullName>
    </submittedName>
</protein>
<evidence type="ECO:0000313" key="3">
    <source>
        <dbReference type="Proteomes" id="UP000233551"/>
    </source>
</evidence>
<dbReference type="AlphaFoldDB" id="A0A2I0JRJ5"/>
<dbReference type="Proteomes" id="UP000233551">
    <property type="component" value="Unassembled WGS sequence"/>
</dbReference>
<evidence type="ECO:0000256" key="1">
    <source>
        <dbReference type="SAM" id="MobiDB-lite"/>
    </source>
</evidence>
<sequence>MKHLTEEVHSLLRRIISRRDKSIRAEEAATADLLGLLLESNMKEQHENRGNKYTGMSIQDVIEECYDDLVRGYEAIPTSDNDQPLQPQGNETWKTNYTGRGRTVGAHITCPPR</sequence>
<evidence type="ECO:0000313" key="2">
    <source>
        <dbReference type="EMBL" id="PKI58937.1"/>
    </source>
</evidence>
<comment type="caution">
    <text evidence="2">The sequence shown here is derived from an EMBL/GenBank/DDBJ whole genome shotgun (WGS) entry which is preliminary data.</text>
</comment>
<name>A0A2I0JRJ5_PUNGR</name>